<evidence type="ECO:0000256" key="4">
    <source>
        <dbReference type="ARBA" id="ARBA00022723"/>
    </source>
</evidence>
<dbReference type="PANTHER" id="PTHR42904:SF1">
    <property type="entry name" value="NUCLEOSIDE DIPHOSPHATE-LINKED MOIETY X MOTIF 17"/>
    <property type="match status" value="1"/>
</dbReference>
<evidence type="ECO:0000256" key="11">
    <source>
        <dbReference type="ARBA" id="ARBA00093621"/>
    </source>
</evidence>
<dbReference type="Gene3D" id="3.90.79.10">
    <property type="entry name" value="Nucleoside Triphosphate Pyrophosphohydrolase"/>
    <property type="match status" value="1"/>
</dbReference>
<keyword evidence="6" id="KW-0460">Magnesium</keyword>
<dbReference type="SUPFAM" id="SSF55811">
    <property type="entry name" value="Nudix"/>
    <property type="match status" value="1"/>
</dbReference>
<dbReference type="PROSITE" id="PS00893">
    <property type="entry name" value="NUDIX_BOX"/>
    <property type="match status" value="1"/>
</dbReference>
<evidence type="ECO:0000256" key="9">
    <source>
        <dbReference type="ARBA" id="ARBA00093205"/>
    </source>
</evidence>
<organism evidence="14 15">
    <name type="scientific">Opisthorchis felineus</name>
    <dbReference type="NCBI Taxonomy" id="147828"/>
    <lineage>
        <taxon>Eukaryota</taxon>
        <taxon>Metazoa</taxon>
        <taxon>Spiralia</taxon>
        <taxon>Lophotrochozoa</taxon>
        <taxon>Platyhelminthes</taxon>
        <taxon>Trematoda</taxon>
        <taxon>Digenea</taxon>
        <taxon>Opisthorchiida</taxon>
        <taxon>Opisthorchiata</taxon>
        <taxon>Opisthorchiidae</taxon>
        <taxon>Opisthorchis</taxon>
    </lineage>
</organism>
<comment type="cofactor">
    <cofactor evidence="1">
        <name>Mn(2+)</name>
        <dbReference type="ChEBI" id="CHEBI:29035"/>
    </cofactor>
</comment>
<reference evidence="14 15" key="1">
    <citation type="journal article" date="2019" name="BMC Genomics">
        <title>New insights from Opisthorchis felineus genome: update on genomics of the epidemiologically important liver flukes.</title>
        <authorList>
            <person name="Ershov N.I."/>
            <person name="Mordvinov V.A."/>
            <person name="Prokhortchouk E.B."/>
            <person name="Pakharukova M.Y."/>
            <person name="Gunbin K.V."/>
            <person name="Ustyantsev K."/>
            <person name="Genaev M.A."/>
            <person name="Blinov A.G."/>
            <person name="Mazur A."/>
            <person name="Boulygina E."/>
            <person name="Tsygankova S."/>
            <person name="Khrameeva E."/>
            <person name="Chekanov N."/>
            <person name="Fan G."/>
            <person name="Xiao A."/>
            <person name="Zhang H."/>
            <person name="Xu X."/>
            <person name="Yang H."/>
            <person name="Solovyev V."/>
            <person name="Lee S.M."/>
            <person name="Liu X."/>
            <person name="Afonnikov D.A."/>
            <person name="Skryabin K.G."/>
        </authorList>
    </citation>
    <scope>NUCLEOTIDE SEQUENCE [LARGE SCALE GENOMIC DNA]</scope>
    <source>
        <strain evidence="14">AK-0245</strain>
        <tissue evidence="14">Whole organism</tissue>
    </source>
</reference>
<evidence type="ECO:0000313" key="15">
    <source>
        <dbReference type="Proteomes" id="UP000308267"/>
    </source>
</evidence>
<evidence type="ECO:0000256" key="10">
    <source>
        <dbReference type="ARBA" id="ARBA00093415"/>
    </source>
</evidence>
<dbReference type="InterPro" id="IPR000086">
    <property type="entry name" value="NUDIX_hydrolase_dom"/>
</dbReference>
<dbReference type="GO" id="GO:0140933">
    <property type="term" value="F:5'-(N(7)-methylguanosine 5'-triphospho)-[mRNA] hydrolase activity"/>
    <property type="evidence" value="ECO:0007669"/>
    <property type="project" value="UniProtKB-EC"/>
</dbReference>
<dbReference type="EC" id="3.6.1.62" evidence="8"/>
<dbReference type="InterPro" id="IPR050241">
    <property type="entry name" value="NAD-cap_RNA_hydrolase_NudC"/>
</dbReference>
<sequence length="535" mass="60279">MSFAAHNLSTGLKLQLAAKRLETPPANQLLANHGASDYFWGSGQPVGDTHFTSLQRFFGHFSTPTSSARTMVMYSDYSCRTLGTGNQGIWEDLAVNADYIAGIRWRPHPPTFPGANLQLLRFLTLEVYYQPVAHTCELNEFIDIFGDSGRSFELFLPLVRSRTGFFSLINKRPIRLDLSCARPFTQRKLLNHPMSFVYSSVRNKRLEFEQSILEFLSDGEECTICLFQNGNEVHIDSSEMSAVQLPVRRAWFCPFASRSQAYLRENVDTSAKAPTISAPRHVHIPVASACLLESPSRDGLILTRRPRHMRSYPGQWVPPGGHCDPGEPVQLTAVRELCEELGLESDSVPVDQWKERASSLLHPLCAWEAAYPTLTTPKSHHLVVYYAVMWWQLDHPQSKTSDPYLPQLNIQEDEVSSAVCLPISVLQSLVNDWTEFEQYCRCSCTSVADLLSLPSPLPGTLAVNSLTKRVWLWTAEEKCWRPEQLNRLICGLTSNPRVVHCRGGEETGPSCVSTGTLYAISRWLAWRDYAVAQNR</sequence>
<evidence type="ECO:0000256" key="12">
    <source>
        <dbReference type="ARBA" id="ARBA00093663"/>
    </source>
</evidence>
<dbReference type="EMBL" id="SJOL01006453">
    <property type="protein sequence ID" value="TGZ66435.1"/>
    <property type="molecule type" value="Genomic_DNA"/>
</dbReference>
<dbReference type="Proteomes" id="UP000308267">
    <property type="component" value="Unassembled WGS sequence"/>
</dbReference>
<protein>
    <recommendedName>
        <fullName evidence="11">m7GpppN-mRNA hydrolase NUDT17</fullName>
        <ecNumber evidence="8">3.6.1.62</ecNumber>
    </recommendedName>
    <alternativeName>
        <fullName evidence="12">Nucleoside diphosphate-linked moiety X motif 17</fullName>
    </alternativeName>
</protein>
<evidence type="ECO:0000256" key="5">
    <source>
        <dbReference type="ARBA" id="ARBA00022801"/>
    </source>
</evidence>
<dbReference type="OrthoDB" id="447842at2759"/>
<comment type="catalytic activity">
    <reaction evidence="9">
        <text>a 5'-end (N(7)-methyl 5'-triphosphoguanosine)-ribonucleoside in mRNA + H2O = N(7)-methyl-GDP + a 5'-end phospho-ribonucleoside in mRNA + 2 H(+)</text>
        <dbReference type="Rhea" id="RHEA:67484"/>
        <dbReference type="Rhea" id="RHEA-COMP:15692"/>
        <dbReference type="Rhea" id="RHEA-COMP:17167"/>
        <dbReference type="ChEBI" id="CHEBI:15377"/>
        <dbReference type="ChEBI" id="CHEBI:15378"/>
        <dbReference type="ChEBI" id="CHEBI:63714"/>
        <dbReference type="ChEBI" id="CHEBI:138282"/>
        <dbReference type="ChEBI" id="CHEBI:156461"/>
        <dbReference type="EC" id="3.6.1.62"/>
    </reaction>
</comment>
<keyword evidence="4" id="KW-0479">Metal-binding</keyword>
<comment type="function">
    <text evidence="10">Acts as a decapping enzyme capable of hydrolyzing monomethylated capped RNAs (in vitro). Hydrolyzes monomethylated capped RNA after alpha and beta phosphates to form N(7)-methyl-GDP. Shows low activity towards unmethylated capped RNA.</text>
</comment>
<accession>A0A4S2LRM6</accession>
<evidence type="ECO:0000256" key="7">
    <source>
        <dbReference type="ARBA" id="ARBA00023211"/>
    </source>
</evidence>
<evidence type="ECO:0000256" key="2">
    <source>
        <dbReference type="ARBA" id="ARBA00001946"/>
    </source>
</evidence>
<dbReference type="GO" id="GO:0035529">
    <property type="term" value="F:NADH pyrophosphatase activity"/>
    <property type="evidence" value="ECO:0007669"/>
    <property type="project" value="TreeGrafter"/>
</dbReference>
<dbReference type="GO" id="GO:0005777">
    <property type="term" value="C:peroxisome"/>
    <property type="evidence" value="ECO:0007669"/>
    <property type="project" value="TreeGrafter"/>
</dbReference>
<comment type="similarity">
    <text evidence="3">Belongs to the Nudix hydrolase family.</text>
</comment>
<evidence type="ECO:0000313" key="14">
    <source>
        <dbReference type="EMBL" id="TGZ66435.1"/>
    </source>
</evidence>
<evidence type="ECO:0000256" key="8">
    <source>
        <dbReference type="ARBA" id="ARBA00026102"/>
    </source>
</evidence>
<keyword evidence="5" id="KW-0378">Hydrolase</keyword>
<dbReference type="InterPro" id="IPR033716">
    <property type="entry name" value="Nudt17_dom"/>
</dbReference>
<dbReference type="GO" id="GO:0019677">
    <property type="term" value="P:NAD+ catabolic process"/>
    <property type="evidence" value="ECO:0007669"/>
    <property type="project" value="TreeGrafter"/>
</dbReference>
<dbReference type="CDD" id="cd04694">
    <property type="entry name" value="NUDIX_Nudt17"/>
    <property type="match status" value="1"/>
</dbReference>
<dbReference type="GO" id="GO:0006742">
    <property type="term" value="P:NADP+ catabolic process"/>
    <property type="evidence" value="ECO:0007669"/>
    <property type="project" value="TreeGrafter"/>
</dbReference>
<keyword evidence="7" id="KW-0464">Manganese</keyword>
<proteinExistence type="inferred from homology"/>
<gene>
    <name evidence="14" type="ORF">CRM22_005323</name>
</gene>
<dbReference type="STRING" id="147828.A0A4S2LRM6"/>
<dbReference type="PANTHER" id="PTHR42904">
    <property type="entry name" value="NUDIX HYDROLASE, NUDC SUBFAMILY"/>
    <property type="match status" value="1"/>
</dbReference>
<dbReference type="GO" id="GO:0005829">
    <property type="term" value="C:cytosol"/>
    <property type="evidence" value="ECO:0007669"/>
    <property type="project" value="TreeGrafter"/>
</dbReference>
<evidence type="ECO:0000259" key="13">
    <source>
        <dbReference type="PROSITE" id="PS51462"/>
    </source>
</evidence>
<dbReference type="InterPro" id="IPR015797">
    <property type="entry name" value="NUDIX_hydrolase-like_dom_sf"/>
</dbReference>
<dbReference type="AlphaFoldDB" id="A0A4S2LRM6"/>
<evidence type="ECO:0000256" key="6">
    <source>
        <dbReference type="ARBA" id="ARBA00022842"/>
    </source>
</evidence>
<dbReference type="PROSITE" id="PS51462">
    <property type="entry name" value="NUDIX"/>
    <property type="match status" value="1"/>
</dbReference>
<dbReference type="GO" id="GO:0046872">
    <property type="term" value="F:metal ion binding"/>
    <property type="evidence" value="ECO:0007669"/>
    <property type="project" value="UniProtKB-KW"/>
</dbReference>
<name>A0A4S2LRM6_OPIFE</name>
<evidence type="ECO:0000256" key="3">
    <source>
        <dbReference type="ARBA" id="ARBA00005582"/>
    </source>
</evidence>
<comment type="cofactor">
    <cofactor evidence="2">
        <name>Mg(2+)</name>
        <dbReference type="ChEBI" id="CHEBI:18420"/>
    </cofactor>
</comment>
<feature type="domain" description="Nudix hydrolase" evidence="13">
    <location>
        <begin position="283"/>
        <end position="444"/>
    </location>
</feature>
<dbReference type="Pfam" id="PF00293">
    <property type="entry name" value="NUDIX"/>
    <property type="match status" value="1"/>
</dbReference>
<evidence type="ECO:0000256" key="1">
    <source>
        <dbReference type="ARBA" id="ARBA00001936"/>
    </source>
</evidence>
<dbReference type="InterPro" id="IPR020084">
    <property type="entry name" value="NUDIX_hydrolase_CS"/>
</dbReference>
<keyword evidence="15" id="KW-1185">Reference proteome</keyword>
<comment type="caution">
    <text evidence="14">The sequence shown here is derived from an EMBL/GenBank/DDBJ whole genome shotgun (WGS) entry which is preliminary data.</text>
</comment>